<dbReference type="Pfam" id="PF02796">
    <property type="entry name" value="HTH_7"/>
    <property type="match status" value="1"/>
</dbReference>
<protein>
    <submittedName>
        <fullName evidence="5">Site-specific recombinase</fullName>
    </submittedName>
</protein>
<keyword evidence="2" id="KW-0238">DNA-binding</keyword>
<dbReference type="AlphaFoldDB" id="A0A059FSD0"/>
<dbReference type="Proteomes" id="UP000025171">
    <property type="component" value="Unassembled WGS sequence"/>
</dbReference>
<dbReference type="PROSITE" id="PS51736">
    <property type="entry name" value="RECOMBINASES_3"/>
    <property type="match status" value="1"/>
</dbReference>
<dbReference type="SUPFAM" id="SSF53041">
    <property type="entry name" value="Resolvase-like"/>
    <property type="match status" value="1"/>
</dbReference>
<dbReference type="GO" id="GO:0003677">
    <property type="term" value="F:DNA binding"/>
    <property type="evidence" value="ECO:0007669"/>
    <property type="project" value="UniProtKB-KW"/>
</dbReference>
<dbReference type="InterPro" id="IPR050639">
    <property type="entry name" value="SSR_resolvase"/>
</dbReference>
<accession>A0A059FSD0</accession>
<dbReference type="SUPFAM" id="SSF46689">
    <property type="entry name" value="Homeodomain-like"/>
    <property type="match status" value="1"/>
</dbReference>
<dbReference type="SMART" id="SM00857">
    <property type="entry name" value="Resolvase"/>
    <property type="match status" value="1"/>
</dbReference>
<organism evidence="5 6">
    <name type="scientific">Hyphomonas johnsonii MHS-2</name>
    <dbReference type="NCBI Taxonomy" id="1280950"/>
    <lineage>
        <taxon>Bacteria</taxon>
        <taxon>Pseudomonadati</taxon>
        <taxon>Pseudomonadota</taxon>
        <taxon>Alphaproteobacteria</taxon>
        <taxon>Hyphomonadales</taxon>
        <taxon>Hyphomonadaceae</taxon>
        <taxon>Hyphomonas</taxon>
    </lineage>
</organism>
<keyword evidence="6" id="KW-1185">Reference proteome</keyword>
<dbReference type="Pfam" id="PF00239">
    <property type="entry name" value="Resolvase"/>
    <property type="match status" value="1"/>
</dbReference>
<feature type="domain" description="Resolvase/invertase-type recombinase catalytic" evidence="4">
    <location>
        <begin position="1"/>
        <end position="116"/>
    </location>
</feature>
<evidence type="ECO:0000259" key="4">
    <source>
        <dbReference type="PROSITE" id="PS51736"/>
    </source>
</evidence>
<dbReference type="PATRIC" id="fig|1280950.3.peg.1338"/>
<keyword evidence="3" id="KW-0233">DNA recombination</keyword>
<evidence type="ECO:0000313" key="5">
    <source>
        <dbReference type="EMBL" id="KCZ93512.1"/>
    </source>
</evidence>
<proteinExistence type="inferred from homology"/>
<dbReference type="eggNOG" id="COG1961">
    <property type="taxonomic scope" value="Bacteria"/>
</dbReference>
<dbReference type="InterPro" id="IPR009057">
    <property type="entry name" value="Homeodomain-like_sf"/>
</dbReference>
<dbReference type="InterPro" id="IPR006119">
    <property type="entry name" value="Resolv_N"/>
</dbReference>
<dbReference type="CDD" id="cd03768">
    <property type="entry name" value="SR_ResInv"/>
    <property type="match status" value="1"/>
</dbReference>
<dbReference type="GO" id="GO:0000150">
    <property type="term" value="F:DNA strand exchange activity"/>
    <property type="evidence" value="ECO:0007669"/>
    <property type="project" value="InterPro"/>
</dbReference>
<reference evidence="5 6" key="1">
    <citation type="journal article" date="2014" name="Antonie Van Leeuwenhoek">
        <title>Hyphomonas beringensis sp. nov. and Hyphomonas chukchiensis sp. nov., isolated from surface seawater of the Bering Sea and Chukchi Sea.</title>
        <authorList>
            <person name="Li C."/>
            <person name="Lai Q."/>
            <person name="Li G."/>
            <person name="Dong C."/>
            <person name="Wang J."/>
            <person name="Liao Y."/>
            <person name="Shao Z."/>
        </authorList>
    </citation>
    <scope>NUCLEOTIDE SEQUENCE [LARGE SCALE GENOMIC DNA]</scope>
    <source>
        <strain evidence="5 6">MHS-2</strain>
    </source>
</reference>
<comment type="similarity">
    <text evidence="1">Belongs to the site-specific recombinase resolvase family.</text>
</comment>
<comment type="caution">
    <text evidence="5">The sequence shown here is derived from an EMBL/GenBank/DDBJ whole genome shotgun (WGS) entry which is preliminary data.</text>
</comment>
<dbReference type="InterPro" id="IPR036162">
    <property type="entry name" value="Resolvase-like_N_sf"/>
</dbReference>
<evidence type="ECO:0000256" key="1">
    <source>
        <dbReference type="ARBA" id="ARBA00009913"/>
    </source>
</evidence>
<evidence type="ECO:0000256" key="3">
    <source>
        <dbReference type="ARBA" id="ARBA00023172"/>
    </source>
</evidence>
<gene>
    <name evidence="5" type="ORF">HJO_06645</name>
</gene>
<dbReference type="PANTHER" id="PTHR30461:SF2">
    <property type="entry name" value="SERINE RECOMBINASE PINE-RELATED"/>
    <property type="match status" value="1"/>
</dbReference>
<evidence type="ECO:0000256" key="2">
    <source>
        <dbReference type="ARBA" id="ARBA00023125"/>
    </source>
</evidence>
<dbReference type="Gene3D" id="1.10.10.60">
    <property type="entry name" value="Homeodomain-like"/>
    <property type="match status" value="1"/>
</dbReference>
<sequence length="175" mass="19113">MDALEKRGCGRIFLETASGAQRDRPVLKEAMTFAREGDVLVVWSLSRLGRGLRQLLETIEHLEQVGVGFKSLKEEIDTTTPSGRLIFHVFGALAEFERAHLRERTLEGLASARARGRVGGRKKAMSASDLKAATAMLRDASISVKDVAEKLGVSRTTLYRYLPNGGRSAVSKNAA</sequence>
<dbReference type="CDD" id="cd00569">
    <property type="entry name" value="HTH_Hin_like"/>
    <property type="match status" value="1"/>
</dbReference>
<evidence type="ECO:0000313" key="6">
    <source>
        <dbReference type="Proteomes" id="UP000025171"/>
    </source>
</evidence>
<name>A0A059FSD0_9PROT</name>
<dbReference type="InterPro" id="IPR006120">
    <property type="entry name" value="Resolvase_HTH_dom"/>
</dbReference>
<dbReference type="Gene3D" id="3.40.50.1390">
    <property type="entry name" value="Resolvase, N-terminal catalytic domain"/>
    <property type="match status" value="1"/>
</dbReference>
<dbReference type="EMBL" id="ARYK01000002">
    <property type="protein sequence ID" value="KCZ93512.1"/>
    <property type="molecule type" value="Genomic_DNA"/>
</dbReference>
<dbReference type="PANTHER" id="PTHR30461">
    <property type="entry name" value="DNA-INVERTASE FROM LAMBDOID PROPHAGE"/>
    <property type="match status" value="1"/>
</dbReference>